<organism evidence="1">
    <name type="scientific">marine sediment metagenome</name>
    <dbReference type="NCBI Taxonomy" id="412755"/>
    <lineage>
        <taxon>unclassified sequences</taxon>
        <taxon>metagenomes</taxon>
        <taxon>ecological metagenomes</taxon>
    </lineage>
</organism>
<dbReference type="AlphaFoldDB" id="X1H057"/>
<gene>
    <name evidence="1" type="ORF">S03H2_46395</name>
</gene>
<comment type="caution">
    <text evidence="1">The sequence shown here is derived from an EMBL/GenBank/DDBJ whole genome shotgun (WGS) entry which is preliminary data.</text>
</comment>
<protein>
    <recommendedName>
        <fullName evidence="2">TonB-dependent receptor-like beta-barrel domain-containing protein</fullName>
    </recommendedName>
</protein>
<feature type="non-terminal residue" evidence="1">
    <location>
        <position position="1"/>
    </location>
</feature>
<evidence type="ECO:0008006" key="2">
    <source>
        <dbReference type="Google" id="ProtNLM"/>
    </source>
</evidence>
<accession>X1H057</accession>
<proteinExistence type="predicted"/>
<evidence type="ECO:0000313" key="1">
    <source>
        <dbReference type="EMBL" id="GAH63531.1"/>
    </source>
</evidence>
<sequence>YFKDANRGFYENGSYYILLKDSFLCNKIILGNYIPKFGQGLLFGGNFPLFLSNPYYELARYRDGIYPTGSSSKTILLEGIALEYEYGNMYFRPFFSWNRYDCSAGESSYYKYNNNDYDDYINDIDDDDFTGIGEGFPRKYSCKTNLFTSIRGLPDYESPSNREKRNNLAEYIAGINVSMNQAVLKAGATVTYTRFNRLIDPYYNFDPEKGDKTGHWYRGKNLFSSSIYFKMYSPIEIFGEAIHTFHKNLSYYPEFNGGYTSALGFS</sequence>
<feature type="non-terminal residue" evidence="1">
    <location>
        <position position="266"/>
    </location>
</feature>
<dbReference type="EMBL" id="BARU01029122">
    <property type="protein sequence ID" value="GAH63531.1"/>
    <property type="molecule type" value="Genomic_DNA"/>
</dbReference>
<name>X1H057_9ZZZZ</name>
<reference evidence="1" key="1">
    <citation type="journal article" date="2014" name="Front. Microbiol.">
        <title>High frequency of phylogenetically diverse reductive dehalogenase-homologous genes in deep subseafloor sedimentary metagenomes.</title>
        <authorList>
            <person name="Kawai M."/>
            <person name="Futagami T."/>
            <person name="Toyoda A."/>
            <person name="Takaki Y."/>
            <person name="Nishi S."/>
            <person name="Hori S."/>
            <person name="Arai W."/>
            <person name="Tsubouchi T."/>
            <person name="Morono Y."/>
            <person name="Uchiyama I."/>
            <person name="Ito T."/>
            <person name="Fujiyama A."/>
            <person name="Inagaki F."/>
            <person name="Takami H."/>
        </authorList>
    </citation>
    <scope>NUCLEOTIDE SEQUENCE</scope>
    <source>
        <strain evidence="1">Expedition CK06-06</strain>
    </source>
</reference>